<organism evidence="2 3">
    <name type="scientific">Acuticoccus sediminis</name>
    <dbReference type="NCBI Taxonomy" id="2184697"/>
    <lineage>
        <taxon>Bacteria</taxon>
        <taxon>Pseudomonadati</taxon>
        <taxon>Pseudomonadota</taxon>
        <taxon>Alphaproteobacteria</taxon>
        <taxon>Hyphomicrobiales</taxon>
        <taxon>Amorphaceae</taxon>
        <taxon>Acuticoccus</taxon>
    </lineage>
</organism>
<keyword evidence="1" id="KW-0233">DNA recombination</keyword>
<name>A0A8B2NU77_9HYPH</name>
<dbReference type="InterPro" id="IPR013762">
    <property type="entry name" value="Integrase-like_cat_sf"/>
</dbReference>
<proteinExistence type="predicted"/>
<reference evidence="2 3" key="1">
    <citation type="submission" date="2018-05" db="EMBL/GenBank/DDBJ databases">
        <title>Acuticoccus sediminis sp. nov., isolated from deep-sea sediment of Indian Ocean.</title>
        <authorList>
            <person name="Liu X."/>
            <person name="Lai Q."/>
            <person name="Du Y."/>
            <person name="Sun F."/>
            <person name="Zhang X."/>
            <person name="Wang S."/>
            <person name="Shao Z."/>
        </authorList>
    </citation>
    <scope>NUCLEOTIDE SEQUENCE [LARGE SCALE GENOMIC DNA]</scope>
    <source>
        <strain evidence="2 3">PTG4-2</strain>
    </source>
</reference>
<dbReference type="AlphaFoldDB" id="A0A8B2NU77"/>
<dbReference type="Proteomes" id="UP000249590">
    <property type="component" value="Unassembled WGS sequence"/>
</dbReference>
<sequence length="119" mass="12672">MKISLSFGACSTRALGASRWKTACGASRSGNAFGEWFKRACAKTGVTKSTHGLCHEFGSAGAEAGLGKAHIGPMLGHASLSEADTYTKSVNRKRIVEEGMARLEQERDLETRLKKPGNS</sequence>
<dbReference type="GO" id="GO:0015074">
    <property type="term" value="P:DNA integration"/>
    <property type="evidence" value="ECO:0007669"/>
    <property type="project" value="InterPro"/>
</dbReference>
<protein>
    <recommendedName>
        <fullName evidence="4">Phage integrase family protein</fullName>
    </recommendedName>
</protein>
<comment type="caution">
    <text evidence="2">The sequence shown here is derived from an EMBL/GenBank/DDBJ whole genome shotgun (WGS) entry which is preliminary data.</text>
</comment>
<dbReference type="EMBL" id="QHHQ01000003">
    <property type="protein sequence ID" value="RAI01034.1"/>
    <property type="molecule type" value="Genomic_DNA"/>
</dbReference>
<dbReference type="OrthoDB" id="7510934at2"/>
<evidence type="ECO:0000256" key="1">
    <source>
        <dbReference type="ARBA" id="ARBA00023172"/>
    </source>
</evidence>
<dbReference type="GO" id="GO:0003677">
    <property type="term" value="F:DNA binding"/>
    <property type="evidence" value="ECO:0007669"/>
    <property type="project" value="InterPro"/>
</dbReference>
<evidence type="ECO:0008006" key="4">
    <source>
        <dbReference type="Google" id="ProtNLM"/>
    </source>
</evidence>
<evidence type="ECO:0000313" key="2">
    <source>
        <dbReference type="EMBL" id="RAI01034.1"/>
    </source>
</evidence>
<evidence type="ECO:0000313" key="3">
    <source>
        <dbReference type="Proteomes" id="UP000249590"/>
    </source>
</evidence>
<keyword evidence="3" id="KW-1185">Reference proteome</keyword>
<dbReference type="SUPFAM" id="SSF56349">
    <property type="entry name" value="DNA breaking-rejoining enzymes"/>
    <property type="match status" value="1"/>
</dbReference>
<gene>
    <name evidence="2" type="ORF">DLJ53_17590</name>
</gene>
<accession>A0A8B2NU77</accession>
<dbReference type="RefSeq" id="WP_111347584.1">
    <property type="nucleotide sequence ID" value="NZ_QHHQ01000003.1"/>
</dbReference>
<dbReference type="GO" id="GO:0006310">
    <property type="term" value="P:DNA recombination"/>
    <property type="evidence" value="ECO:0007669"/>
    <property type="project" value="UniProtKB-KW"/>
</dbReference>
<dbReference type="InterPro" id="IPR011010">
    <property type="entry name" value="DNA_brk_join_enz"/>
</dbReference>
<dbReference type="Gene3D" id="1.10.443.10">
    <property type="entry name" value="Intergrase catalytic core"/>
    <property type="match status" value="1"/>
</dbReference>